<accession>A0A3Q8X3K3</accession>
<name>A0A3Q8X3K3_9BACL</name>
<dbReference type="Proteomes" id="UP000272528">
    <property type="component" value="Chromosome"/>
</dbReference>
<evidence type="ECO:0000313" key="1">
    <source>
        <dbReference type="EMBL" id="AZN39333.1"/>
    </source>
</evidence>
<dbReference type="RefSeq" id="WP_126013814.1">
    <property type="nucleotide sequence ID" value="NZ_CP034437.1"/>
</dbReference>
<dbReference type="OrthoDB" id="1495164at2"/>
<dbReference type="AlphaFoldDB" id="A0A3Q8X3K3"/>
<proteinExistence type="predicted"/>
<evidence type="ECO:0000313" key="2">
    <source>
        <dbReference type="Proteomes" id="UP000272528"/>
    </source>
</evidence>
<dbReference type="EMBL" id="CP034437">
    <property type="protein sequence ID" value="AZN39333.1"/>
    <property type="molecule type" value="Genomic_DNA"/>
</dbReference>
<gene>
    <name evidence="1" type="ORF">EJC50_06410</name>
</gene>
<protein>
    <submittedName>
        <fullName evidence="1">Uncharacterized protein</fullName>
    </submittedName>
</protein>
<reference evidence="2" key="1">
    <citation type="submission" date="2018-12" db="EMBL/GenBank/DDBJ databases">
        <title>Genome sequence of Peanibacillus sp.</title>
        <authorList>
            <person name="Subramani G."/>
            <person name="Srinivasan S."/>
            <person name="Kim M.K."/>
        </authorList>
    </citation>
    <scope>NUCLEOTIDE SEQUENCE [LARGE SCALE GENOMIC DNA]</scope>
    <source>
        <strain evidence="2">18JY67-1</strain>
    </source>
</reference>
<sequence length="367" mass="43439">MHITFSDLWTYSIPEMIRRHDKRIHPRMEILHISELRMTDTTPLRGRFQIHINERQLRMAGSSSDDMMIDNWLYFLRRLFASLEAGDKFHRLCTGEQGGAIYHFEREGELLYLSVFYSSEDSSIEPGEEMEGWQRVAMTYESFQRGFLDFELRLFHVLKKYAPEGYRLYYKEDPPILKGLSLEDEDNEVETAAIMSVDRISAFNEEQAQIRNTLRKMRLLSTDHPLLYEWEEIAARMVEADPGEYKLSGAEEELLSRSYMSCLYHEVYMEPYPPDYSIEYAFLELAALERMNYLDPNGCEQRNTLLVSYDEILIQLQQRMMELDCYAREIDDKHLLHRCQPVMFHTMRLVCEGMNYNLASGFYGEKA</sequence>
<dbReference type="KEGG" id="palb:EJC50_06410"/>
<keyword evidence="2" id="KW-1185">Reference proteome</keyword>
<organism evidence="1 2">
    <name type="scientific">Paenibacillus albus</name>
    <dbReference type="NCBI Taxonomy" id="2495582"/>
    <lineage>
        <taxon>Bacteria</taxon>
        <taxon>Bacillati</taxon>
        <taxon>Bacillota</taxon>
        <taxon>Bacilli</taxon>
        <taxon>Bacillales</taxon>
        <taxon>Paenibacillaceae</taxon>
        <taxon>Paenibacillus</taxon>
    </lineage>
</organism>